<evidence type="ECO:0000313" key="3">
    <source>
        <dbReference type="Proteomes" id="UP001499988"/>
    </source>
</evidence>
<dbReference type="RefSeq" id="WP_345332130.1">
    <property type="nucleotide sequence ID" value="NZ_BAABJZ010000002.1"/>
</dbReference>
<dbReference type="EMBL" id="BAABJZ010000002">
    <property type="protein sequence ID" value="GAA4871782.1"/>
    <property type="molecule type" value="Genomic_DNA"/>
</dbReference>
<reference evidence="3" key="1">
    <citation type="journal article" date="2019" name="Int. J. Syst. Evol. Microbiol.">
        <title>The Global Catalogue of Microorganisms (GCM) 10K type strain sequencing project: providing services to taxonomists for standard genome sequencing and annotation.</title>
        <authorList>
            <consortium name="The Broad Institute Genomics Platform"/>
            <consortium name="The Broad Institute Genome Sequencing Center for Infectious Disease"/>
            <person name="Wu L."/>
            <person name="Ma J."/>
        </authorList>
    </citation>
    <scope>NUCLEOTIDE SEQUENCE [LARGE SCALE GENOMIC DNA]</scope>
    <source>
        <strain evidence="3">JCM 18401</strain>
    </source>
</reference>
<dbReference type="Proteomes" id="UP001499988">
    <property type="component" value="Unassembled WGS sequence"/>
</dbReference>
<name>A0ABP9EBV8_9GAMM</name>
<keyword evidence="1" id="KW-1133">Transmembrane helix</keyword>
<gene>
    <name evidence="2" type="ORF">GCM10023333_00770</name>
</gene>
<comment type="caution">
    <text evidence="2">The sequence shown here is derived from an EMBL/GenBank/DDBJ whole genome shotgun (WGS) entry which is preliminary data.</text>
</comment>
<keyword evidence="3" id="KW-1185">Reference proteome</keyword>
<organism evidence="2 3">
    <name type="scientific">Ferrimonas pelagia</name>
    <dbReference type="NCBI Taxonomy" id="1177826"/>
    <lineage>
        <taxon>Bacteria</taxon>
        <taxon>Pseudomonadati</taxon>
        <taxon>Pseudomonadota</taxon>
        <taxon>Gammaproteobacteria</taxon>
        <taxon>Alteromonadales</taxon>
        <taxon>Ferrimonadaceae</taxon>
        <taxon>Ferrimonas</taxon>
    </lineage>
</organism>
<feature type="transmembrane region" description="Helical" evidence="1">
    <location>
        <begin position="7"/>
        <end position="24"/>
    </location>
</feature>
<accession>A0ABP9EBV8</accession>
<protein>
    <submittedName>
        <fullName evidence="2">Uncharacterized protein</fullName>
    </submittedName>
</protein>
<keyword evidence="1" id="KW-0812">Transmembrane</keyword>
<sequence>MMLVRNVCMATTAAGLLLLGYYLSGQTSSLLTYGLYLAISAVVLSGVWDEFADEPQDSDGSC</sequence>
<evidence type="ECO:0000256" key="1">
    <source>
        <dbReference type="SAM" id="Phobius"/>
    </source>
</evidence>
<feature type="transmembrane region" description="Helical" evidence="1">
    <location>
        <begin position="30"/>
        <end position="48"/>
    </location>
</feature>
<keyword evidence="1" id="KW-0472">Membrane</keyword>
<evidence type="ECO:0000313" key="2">
    <source>
        <dbReference type="EMBL" id="GAA4871782.1"/>
    </source>
</evidence>
<proteinExistence type="predicted"/>